<sequence>MSRVVAYLCVWFAALSVVSSDDGGGVVIGSFADPLRAAEQREAVGGGLESTVVEVSVDGERYYRVVVFTPAPHDFVKEVSAGRYAGAWFWEGARAASLARPFKGPVTDARAPASQHSVDRFGVASLRRIAGNATQVSMDGDDAGSEGSSIVMRGPGRQDALAVPRYENAGIEIDGVLNEAIWNEVTPHDNMVVINPDTLEPARHPTEMRFIYTDQGLYIGVINYQPAETLIARLSSRDVHINRDQWGIALDTSGEGLYGYVFNVALGGTLIDGKVAPERSFALEWDGPWEAATHARSDGWSLEVFLPWSMMTLPRVDGDRTMGFWVNRQVAYVSEMWGWPALPFTGARFMSALKPMALPGVTPKKQLVAFPYGSGSYDGGPGVDEADVRAGVDIFWRPTSDLQLTAALYPDFGSVESDDVVVNLTSRETFFPEKRLFFLEGNENFITSPRSQTMRSSGGGSGGARKTARSFTGTPTTLLNTRRIGGAPLIDVPEDITVPGYERSKPTQLLGALKLTGQTGAMRYGVLSALEDDPVLYGQRDGVRTGVKGDGRNFSVARLMYESVDEGRRSFGYLGTLVDHPIRKATTHGFDVHFMNASGKLNVDTQFLMSDIEGSKGFGGWTDIDYTPRRGLMHMFGLEYLDKKIDISDLGFLERSDSIGGRYTLMYMKSSGMKRFRSWQSMSTLTNWVNGDGRNIKTGIFSRNSLTFKNLNEVRGHLYYFPRRWEDLESRGNGSFRTHDRVFWELAFGTDTSQKFSWSVQGGGMQESLSGRTQFMGVGMTYKPTDRFSLDLDANYRQHRGWLLHQGGRQMATFDAGNWQPRLAMDVFLTARQQIRLTMQWAGIVADEQAFYQIPIVPGALIEVDKDVDAAIGDFTMSRLTAQLRYRWEIAPLSDLFVVYTRGSNLDNRVDDEFGNLLTDAFSDPVIDVLVVKLRYRFGN</sequence>
<feature type="region of interest" description="Disordered" evidence="1">
    <location>
        <begin position="448"/>
        <end position="472"/>
    </location>
</feature>
<evidence type="ECO:0000313" key="3">
    <source>
        <dbReference type="EMBL" id="SUZ82469.1"/>
    </source>
</evidence>
<reference evidence="3" key="1">
    <citation type="submission" date="2018-05" db="EMBL/GenBank/DDBJ databases">
        <authorList>
            <person name="Lanie J.A."/>
            <person name="Ng W.-L."/>
            <person name="Kazmierczak K.M."/>
            <person name="Andrzejewski T.M."/>
            <person name="Davidsen T.M."/>
            <person name="Wayne K.J."/>
            <person name="Tettelin H."/>
            <person name="Glass J.I."/>
            <person name="Rusch D."/>
            <person name="Podicherti R."/>
            <person name="Tsui H.-C.T."/>
            <person name="Winkler M.E."/>
        </authorList>
    </citation>
    <scope>NUCLEOTIDE SEQUENCE</scope>
</reference>
<feature type="domain" description="DUF5916" evidence="2">
    <location>
        <begin position="367"/>
        <end position="445"/>
    </location>
</feature>
<evidence type="ECO:0000259" key="2">
    <source>
        <dbReference type="Pfam" id="PF19313"/>
    </source>
</evidence>
<evidence type="ECO:0000256" key="1">
    <source>
        <dbReference type="SAM" id="MobiDB-lite"/>
    </source>
</evidence>
<proteinExistence type="predicted"/>
<organism evidence="3">
    <name type="scientific">marine metagenome</name>
    <dbReference type="NCBI Taxonomy" id="408172"/>
    <lineage>
        <taxon>unclassified sequences</taxon>
        <taxon>metagenomes</taxon>
        <taxon>ecological metagenomes</taxon>
    </lineage>
</organism>
<dbReference type="Pfam" id="PF19313">
    <property type="entry name" value="DUF5916"/>
    <property type="match status" value="2"/>
</dbReference>
<dbReference type="InterPro" id="IPR045670">
    <property type="entry name" value="DUF5916"/>
</dbReference>
<feature type="domain" description="DUF5916" evidence="2">
    <location>
        <begin position="477"/>
        <end position="936"/>
    </location>
</feature>
<protein>
    <recommendedName>
        <fullName evidence="2">DUF5916 domain-containing protein</fullName>
    </recommendedName>
</protein>
<dbReference type="Gene3D" id="2.60.40.1190">
    <property type="match status" value="1"/>
</dbReference>
<gene>
    <name evidence="3" type="ORF">METZ01_LOCUS35323</name>
</gene>
<dbReference type="EMBL" id="UINC01001508">
    <property type="protein sequence ID" value="SUZ82469.1"/>
    <property type="molecule type" value="Genomic_DNA"/>
</dbReference>
<name>A0A381QV74_9ZZZZ</name>
<accession>A0A381QV74</accession>
<dbReference type="SUPFAM" id="SSF49344">
    <property type="entry name" value="CBD9-like"/>
    <property type="match status" value="1"/>
</dbReference>
<dbReference type="AlphaFoldDB" id="A0A381QV74"/>